<dbReference type="OrthoDB" id="2096344at2759"/>
<name>A0A9E7K0L0_9LILI</name>
<evidence type="ECO:0000256" key="6">
    <source>
        <dbReference type="PROSITE-ProRule" id="PRU00221"/>
    </source>
</evidence>
<dbReference type="Gene3D" id="2.130.10.10">
    <property type="entry name" value="YVTN repeat-like/Quinoprotein amine dehydrogenase"/>
    <property type="match status" value="2"/>
</dbReference>
<feature type="region of interest" description="Disordered" evidence="7">
    <location>
        <begin position="449"/>
        <end position="518"/>
    </location>
</feature>
<dbReference type="InterPro" id="IPR015943">
    <property type="entry name" value="WD40/YVTN_repeat-like_dom_sf"/>
</dbReference>
<dbReference type="AlphaFoldDB" id="A0A9E7K0L0"/>
<evidence type="ECO:0000256" key="7">
    <source>
        <dbReference type="SAM" id="MobiDB-lite"/>
    </source>
</evidence>
<dbReference type="EMBL" id="CP097506">
    <property type="protein sequence ID" value="URD99106.1"/>
    <property type="molecule type" value="Genomic_DNA"/>
</dbReference>
<dbReference type="InterPro" id="IPR019775">
    <property type="entry name" value="WD40_repeat_CS"/>
</dbReference>
<feature type="repeat" description="WD" evidence="6">
    <location>
        <begin position="151"/>
        <end position="193"/>
    </location>
</feature>
<dbReference type="GO" id="GO:0043161">
    <property type="term" value="P:proteasome-mediated ubiquitin-dependent protein catabolic process"/>
    <property type="evidence" value="ECO:0007669"/>
    <property type="project" value="TreeGrafter"/>
</dbReference>
<dbReference type="InterPro" id="IPR001680">
    <property type="entry name" value="WD40_rpt"/>
</dbReference>
<dbReference type="Proteomes" id="UP001055439">
    <property type="component" value="Chromosome 4"/>
</dbReference>
<dbReference type="GO" id="GO:0005634">
    <property type="term" value="C:nucleus"/>
    <property type="evidence" value="ECO:0007669"/>
    <property type="project" value="TreeGrafter"/>
</dbReference>
<dbReference type="PANTHER" id="PTHR22852">
    <property type="entry name" value="LETHAL 2 DENTICLELESS PROTEIN RETINOIC ACID-REGULATED NUCLEAR MATRIX-ASSOCIATED PROTEIN"/>
    <property type="match status" value="1"/>
</dbReference>
<comment type="pathway">
    <text evidence="1">Protein modification; protein ubiquitination.</text>
</comment>
<protein>
    <submittedName>
        <fullName evidence="8">WD domain, G-beta repeat</fullName>
    </submittedName>
</protein>
<keyword evidence="3" id="KW-0677">Repeat</keyword>
<sequence length="518" mass="56302">MENRCLPSSFFGDLRSRELNGFRVRKRPYLGDLSSEPGGFGTGVLSVEHSGATTPPTAVSFCKTSRNSHILAVSDEDGYVSFYDTRRSLPSYASCRERTGLSESRVCEWVAHSNAIFDICWIKDDSQILTASGDQYVKIWNAETRKCIGILAGHTGSVKTVCPHSSNPDIIVSGSRDGSFALWDLRCNSSSTNRFGEACLLSTAVVKEAHASAPRKRRRQGKAASMSITSVLYLKDEISIATAGAVDSVVKFWDTRSLKSSVAQACPHVEPFVRKETIQHGITCLSQDSHGASLIASCMDSRIYLYEVLQLDKGPVKVFSGSKIESFFVKASKMPSAISPDGAHILGGSSDGNAYMWQVKRPESAPAMLKGHGGEVTAVDWCSSEVGKLATSSDDFMVRVWNMKKGGCTSARSPTAIRKRITAVVAECRKRILDDPSVSMDDTFQALTGASAEPSSPVGSKMLEFSTPKSGKRSYKSFLREEKEMQQSPEAALSSPASVLNPPSSIKRRTIRDYFVSS</sequence>
<evidence type="ECO:0000256" key="3">
    <source>
        <dbReference type="ARBA" id="ARBA00022737"/>
    </source>
</evidence>
<evidence type="ECO:0000313" key="9">
    <source>
        <dbReference type="Proteomes" id="UP001055439"/>
    </source>
</evidence>
<dbReference type="PROSITE" id="PS50294">
    <property type="entry name" value="WD_REPEATS_REGION"/>
    <property type="match status" value="3"/>
</dbReference>
<dbReference type="PRINTS" id="PR00320">
    <property type="entry name" value="GPROTEINBRPT"/>
</dbReference>
<dbReference type="PANTHER" id="PTHR22852:SF0">
    <property type="entry name" value="DENTICLELESS PROTEIN HOMOLOG"/>
    <property type="match status" value="1"/>
</dbReference>
<evidence type="ECO:0000256" key="2">
    <source>
        <dbReference type="ARBA" id="ARBA00022574"/>
    </source>
</evidence>
<feature type="compositionally biased region" description="Polar residues" evidence="7">
    <location>
        <begin position="449"/>
        <end position="458"/>
    </location>
</feature>
<accession>A0A9E7K0L0</accession>
<reference evidence="8" key="1">
    <citation type="submission" date="2022-05" db="EMBL/GenBank/DDBJ databases">
        <title>The Musa troglodytarum L. genome provides insights into the mechanism of non-climacteric behaviour and enrichment of carotenoids.</title>
        <authorList>
            <person name="Wang J."/>
        </authorList>
    </citation>
    <scope>NUCLEOTIDE SEQUENCE</scope>
    <source>
        <tissue evidence="8">Leaf</tissue>
    </source>
</reference>
<feature type="compositionally biased region" description="Polar residues" evidence="7">
    <location>
        <begin position="495"/>
        <end position="504"/>
    </location>
</feature>
<evidence type="ECO:0000256" key="4">
    <source>
        <dbReference type="ARBA" id="ARBA00022786"/>
    </source>
</evidence>
<keyword evidence="2 6" id="KW-0853">WD repeat</keyword>
<feature type="repeat" description="WD" evidence="6">
    <location>
        <begin position="369"/>
        <end position="411"/>
    </location>
</feature>
<keyword evidence="9" id="KW-1185">Reference proteome</keyword>
<dbReference type="InterPro" id="IPR036322">
    <property type="entry name" value="WD40_repeat_dom_sf"/>
</dbReference>
<evidence type="ECO:0000256" key="1">
    <source>
        <dbReference type="ARBA" id="ARBA00004906"/>
    </source>
</evidence>
<dbReference type="SMART" id="SM00320">
    <property type="entry name" value="WD40"/>
    <property type="match status" value="7"/>
</dbReference>
<gene>
    <name evidence="8" type="ORF">MUK42_31727</name>
</gene>
<proteinExistence type="inferred from homology"/>
<organism evidence="8 9">
    <name type="scientific">Musa troglodytarum</name>
    <name type="common">fe'i banana</name>
    <dbReference type="NCBI Taxonomy" id="320322"/>
    <lineage>
        <taxon>Eukaryota</taxon>
        <taxon>Viridiplantae</taxon>
        <taxon>Streptophyta</taxon>
        <taxon>Embryophyta</taxon>
        <taxon>Tracheophyta</taxon>
        <taxon>Spermatophyta</taxon>
        <taxon>Magnoliopsida</taxon>
        <taxon>Liliopsida</taxon>
        <taxon>Zingiberales</taxon>
        <taxon>Musaceae</taxon>
        <taxon>Musa</taxon>
    </lineage>
</organism>
<comment type="similarity">
    <text evidence="5">Belongs to the WD repeat cdt2 family.</text>
</comment>
<dbReference type="PROSITE" id="PS00678">
    <property type="entry name" value="WD_REPEATS_1"/>
    <property type="match status" value="2"/>
</dbReference>
<dbReference type="Pfam" id="PF00400">
    <property type="entry name" value="WD40"/>
    <property type="match status" value="5"/>
</dbReference>
<evidence type="ECO:0000256" key="5">
    <source>
        <dbReference type="ARBA" id="ARBA00038344"/>
    </source>
</evidence>
<dbReference type="InterPro" id="IPR020472">
    <property type="entry name" value="WD40_PAC1"/>
</dbReference>
<evidence type="ECO:0000313" key="8">
    <source>
        <dbReference type="EMBL" id="URD99106.1"/>
    </source>
</evidence>
<dbReference type="InterPro" id="IPR051865">
    <property type="entry name" value="WD-repeat_CDT2_adapter"/>
</dbReference>
<keyword evidence="4" id="KW-0833">Ubl conjugation pathway</keyword>
<feature type="repeat" description="WD" evidence="6">
    <location>
        <begin position="109"/>
        <end position="150"/>
    </location>
</feature>
<dbReference type="PROSITE" id="PS50082">
    <property type="entry name" value="WD_REPEATS_2"/>
    <property type="match status" value="3"/>
</dbReference>
<dbReference type="GO" id="GO:0030674">
    <property type="term" value="F:protein-macromolecule adaptor activity"/>
    <property type="evidence" value="ECO:0007669"/>
    <property type="project" value="TreeGrafter"/>
</dbReference>
<dbReference type="SUPFAM" id="SSF50978">
    <property type="entry name" value="WD40 repeat-like"/>
    <property type="match status" value="1"/>
</dbReference>